<accession>A0A1H9NSE1</accession>
<dbReference type="GO" id="GO:0005737">
    <property type="term" value="C:cytoplasm"/>
    <property type="evidence" value="ECO:0007669"/>
    <property type="project" value="TreeGrafter"/>
</dbReference>
<dbReference type="AlphaFoldDB" id="A0A1H9NSE1"/>
<dbReference type="PANTHER" id="PTHR21621">
    <property type="entry name" value="RIBOSOMAL PROTEIN S6 MODIFICATION PROTEIN"/>
    <property type="match status" value="1"/>
</dbReference>
<dbReference type="NCBIfam" id="TIGR04192">
    <property type="entry name" value="GRASP_w_spasm"/>
    <property type="match status" value="1"/>
</dbReference>
<keyword evidence="2" id="KW-1185">Reference proteome</keyword>
<dbReference type="GO" id="GO:0009432">
    <property type="term" value="P:SOS response"/>
    <property type="evidence" value="ECO:0007669"/>
    <property type="project" value="TreeGrafter"/>
</dbReference>
<sequence>MILILSTPTDNDTNCVIDWLNYRKIPFFRLNDEELMQGIASFYFDINSVENSYIESYGKILFIKDIKVVWFRKFGFLNEYKIKVGRNNDLYDYINSEFKVIADLLMELLKEKKWLFDRKKMASKIEVLKAAMDSGLEIPQTLITTKKTDLDLFFKDNNRSIITKSIGEAKYVQYKAKAFMFHTHKIDCIEAFENNFSPSLFQEYIDKDVELRVFFINGKCYSMAIFSQNNPKTKIDYRNYDRKKPNRFVPYKLPSKIEMGIGKMMNELQLNTGSLDLIKSNKNGKYYFLEVNPAGQFGMVSFPCNYNLHKIVAEYLVELSNEL</sequence>
<name>A0A1H9NSE1_FLAFI</name>
<dbReference type="EMBL" id="FOFZ01000011">
    <property type="protein sequence ID" value="SER38964.1"/>
    <property type="molecule type" value="Genomic_DNA"/>
</dbReference>
<dbReference type="SUPFAM" id="SSF56059">
    <property type="entry name" value="Glutathione synthetase ATP-binding domain-like"/>
    <property type="match status" value="1"/>
</dbReference>
<proteinExistence type="predicted"/>
<evidence type="ECO:0000313" key="1">
    <source>
        <dbReference type="EMBL" id="SER38964.1"/>
    </source>
</evidence>
<dbReference type="InterPro" id="IPR026455">
    <property type="entry name" value="GRASP_w_spasm"/>
</dbReference>
<dbReference type="PANTHER" id="PTHR21621:SF0">
    <property type="entry name" value="BETA-CITRYLGLUTAMATE SYNTHASE B-RELATED"/>
    <property type="match status" value="1"/>
</dbReference>
<evidence type="ECO:0000313" key="2">
    <source>
        <dbReference type="Proteomes" id="UP000183658"/>
    </source>
</evidence>
<dbReference type="RefSeq" id="WP_074724047.1">
    <property type="nucleotide sequence ID" value="NZ_CBCRVS010000001.1"/>
</dbReference>
<reference evidence="2" key="1">
    <citation type="submission" date="2016-10" db="EMBL/GenBank/DDBJ databases">
        <authorList>
            <person name="Varghese N."/>
            <person name="Submissions S."/>
        </authorList>
    </citation>
    <scope>NUCLEOTIDE SEQUENCE [LARGE SCALE GENOMIC DNA]</scope>
    <source>
        <strain evidence="2">DSM 15719</strain>
    </source>
</reference>
<dbReference type="Gene3D" id="3.30.470.20">
    <property type="entry name" value="ATP-grasp fold, B domain"/>
    <property type="match status" value="1"/>
</dbReference>
<organism evidence="1 2">
    <name type="scientific">Flavobacterium frigoris</name>
    <dbReference type="NCBI Taxonomy" id="229204"/>
    <lineage>
        <taxon>Bacteria</taxon>
        <taxon>Pseudomonadati</taxon>
        <taxon>Bacteroidota</taxon>
        <taxon>Flavobacteriia</taxon>
        <taxon>Flavobacteriales</taxon>
        <taxon>Flavobacteriaceae</taxon>
        <taxon>Flavobacterium</taxon>
    </lineage>
</organism>
<dbReference type="GO" id="GO:0018169">
    <property type="term" value="F:ribosomal S6-glutamic acid ligase activity"/>
    <property type="evidence" value="ECO:0007669"/>
    <property type="project" value="TreeGrafter"/>
</dbReference>
<dbReference type="Proteomes" id="UP000183658">
    <property type="component" value="Unassembled WGS sequence"/>
</dbReference>
<dbReference type="OrthoDB" id="583309at2"/>
<gene>
    <name evidence="1" type="ORF">SAMN05444355_11182</name>
</gene>
<protein>
    <submittedName>
        <fullName evidence="1">ATP-GRASP peptide maturase, grasp-with-spasm system</fullName>
    </submittedName>
</protein>